<dbReference type="Pfam" id="PF03466">
    <property type="entry name" value="LysR_substrate"/>
    <property type="match status" value="1"/>
</dbReference>
<gene>
    <name evidence="6" type="ORF">D8M06_11030</name>
</gene>
<dbReference type="InterPro" id="IPR036390">
    <property type="entry name" value="WH_DNA-bd_sf"/>
</dbReference>
<dbReference type="Pfam" id="PF00126">
    <property type="entry name" value="HTH_1"/>
    <property type="match status" value="1"/>
</dbReference>
<evidence type="ECO:0000313" key="6">
    <source>
        <dbReference type="EMBL" id="RKQ32929.1"/>
    </source>
</evidence>
<dbReference type="PANTHER" id="PTHR30126:SF64">
    <property type="entry name" value="HTH-TYPE TRANSCRIPTIONAL REGULATOR CITR"/>
    <property type="match status" value="1"/>
</dbReference>
<dbReference type="InterPro" id="IPR036388">
    <property type="entry name" value="WH-like_DNA-bd_sf"/>
</dbReference>
<dbReference type="FunFam" id="1.10.10.10:FF:000001">
    <property type="entry name" value="LysR family transcriptional regulator"/>
    <property type="match status" value="1"/>
</dbReference>
<accession>A0A495A1X0</accession>
<sequence>MVGKLDLYRVFNVVSQNKSFSTAAEELYMTQSAVSQAILKLEKELEVKLFHRTPKGIVMTNEGKVLNDHVNSALGLIHAAEDKISDFKMLKYGELRIGVGDTISRYFLLPYLGDFHAKYPRIKLKILNGTTSEILTFIKSGAADVGICNLPIVDEQLQVTPCKEIHDVFVCGEKYKHIARDTIRFEQLMELPLIFLEKKSNSRLYVERFLNEKGYEVSPAFELGSYDLVSDFARMNLGISCVIREFSEEHLKSGALYEVLLEDEIPGRNIGIVHLKSVPLSRAAEEFVGSIEQRK</sequence>
<evidence type="ECO:0000256" key="2">
    <source>
        <dbReference type="ARBA" id="ARBA00023015"/>
    </source>
</evidence>
<evidence type="ECO:0000256" key="4">
    <source>
        <dbReference type="ARBA" id="ARBA00023163"/>
    </source>
</evidence>
<keyword evidence="4" id="KW-0804">Transcription</keyword>
<dbReference type="InterPro" id="IPR000847">
    <property type="entry name" value="LysR_HTH_N"/>
</dbReference>
<proteinExistence type="inferred from homology"/>
<reference evidence="6 7" key="1">
    <citation type="journal article" date="2016" name="Int. J. Syst. Evol. Microbiol.">
        <title>Oceanobacillus halophilus sp. nov., a novel moderately halophilic bacterium from a hypersaline lake.</title>
        <authorList>
            <person name="Amoozegar M.A."/>
            <person name="Bagheri M."/>
            <person name="Makhdoumi A."/>
            <person name="Nikou M.M."/>
            <person name="Fazeli S.A.S."/>
            <person name="Schumann P."/>
            <person name="Sproer C."/>
            <person name="Sanchez-Porro C."/>
            <person name="Ventosa A."/>
        </authorList>
    </citation>
    <scope>NUCLEOTIDE SEQUENCE [LARGE SCALE GENOMIC DNA]</scope>
    <source>
        <strain evidence="6 7">DSM 23996</strain>
    </source>
</reference>
<comment type="similarity">
    <text evidence="1">Belongs to the LysR transcriptional regulatory family.</text>
</comment>
<dbReference type="Proteomes" id="UP000269301">
    <property type="component" value="Unassembled WGS sequence"/>
</dbReference>
<dbReference type="InterPro" id="IPR005119">
    <property type="entry name" value="LysR_subst-bd"/>
</dbReference>
<dbReference type="Gene3D" id="3.40.190.290">
    <property type="match status" value="1"/>
</dbReference>
<keyword evidence="7" id="KW-1185">Reference proteome</keyword>
<dbReference type="SUPFAM" id="SSF53850">
    <property type="entry name" value="Periplasmic binding protein-like II"/>
    <property type="match status" value="1"/>
</dbReference>
<protein>
    <submittedName>
        <fullName evidence="6">LysR family transcriptional regulator</fullName>
    </submittedName>
</protein>
<dbReference type="RefSeq" id="WP_121204466.1">
    <property type="nucleotide sequence ID" value="NZ_RBZP01000008.1"/>
</dbReference>
<name>A0A495A1X0_9BACI</name>
<evidence type="ECO:0000256" key="3">
    <source>
        <dbReference type="ARBA" id="ARBA00023125"/>
    </source>
</evidence>
<organism evidence="6 7">
    <name type="scientific">Oceanobacillus halophilus</name>
    <dbReference type="NCBI Taxonomy" id="930130"/>
    <lineage>
        <taxon>Bacteria</taxon>
        <taxon>Bacillati</taxon>
        <taxon>Bacillota</taxon>
        <taxon>Bacilli</taxon>
        <taxon>Bacillales</taxon>
        <taxon>Bacillaceae</taxon>
        <taxon>Oceanobacillus</taxon>
    </lineage>
</organism>
<evidence type="ECO:0000313" key="7">
    <source>
        <dbReference type="Proteomes" id="UP000269301"/>
    </source>
</evidence>
<keyword evidence="3" id="KW-0238">DNA-binding</keyword>
<evidence type="ECO:0000256" key="1">
    <source>
        <dbReference type="ARBA" id="ARBA00009437"/>
    </source>
</evidence>
<dbReference type="PANTHER" id="PTHR30126">
    <property type="entry name" value="HTH-TYPE TRANSCRIPTIONAL REGULATOR"/>
    <property type="match status" value="1"/>
</dbReference>
<comment type="caution">
    <text evidence="6">The sequence shown here is derived from an EMBL/GenBank/DDBJ whole genome shotgun (WGS) entry which is preliminary data.</text>
</comment>
<keyword evidence="2" id="KW-0805">Transcription regulation</keyword>
<dbReference type="Gene3D" id="1.10.10.10">
    <property type="entry name" value="Winged helix-like DNA-binding domain superfamily/Winged helix DNA-binding domain"/>
    <property type="match status" value="1"/>
</dbReference>
<dbReference type="PROSITE" id="PS50931">
    <property type="entry name" value="HTH_LYSR"/>
    <property type="match status" value="1"/>
</dbReference>
<dbReference type="OrthoDB" id="9778774at2"/>
<dbReference type="PRINTS" id="PR00039">
    <property type="entry name" value="HTHLYSR"/>
</dbReference>
<dbReference type="CDD" id="cd05466">
    <property type="entry name" value="PBP2_LTTR_substrate"/>
    <property type="match status" value="1"/>
</dbReference>
<dbReference type="GO" id="GO:0000976">
    <property type="term" value="F:transcription cis-regulatory region binding"/>
    <property type="evidence" value="ECO:0007669"/>
    <property type="project" value="TreeGrafter"/>
</dbReference>
<dbReference type="GO" id="GO:0003700">
    <property type="term" value="F:DNA-binding transcription factor activity"/>
    <property type="evidence" value="ECO:0007669"/>
    <property type="project" value="InterPro"/>
</dbReference>
<dbReference type="AlphaFoldDB" id="A0A495A1X0"/>
<dbReference type="EMBL" id="RBZP01000008">
    <property type="protein sequence ID" value="RKQ32929.1"/>
    <property type="molecule type" value="Genomic_DNA"/>
</dbReference>
<dbReference type="SUPFAM" id="SSF46785">
    <property type="entry name" value="Winged helix' DNA-binding domain"/>
    <property type="match status" value="1"/>
</dbReference>
<evidence type="ECO:0000259" key="5">
    <source>
        <dbReference type="PROSITE" id="PS50931"/>
    </source>
</evidence>
<feature type="domain" description="HTH lysR-type" evidence="5">
    <location>
        <begin position="1"/>
        <end position="60"/>
    </location>
</feature>